<name>A0A8I6RGW2_CIMLE</name>
<keyword evidence="1" id="KW-0472">Membrane</keyword>
<dbReference type="Proteomes" id="UP000494040">
    <property type="component" value="Unassembled WGS sequence"/>
</dbReference>
<proteinExistence type="predicted"/>
<feature type="domain" description="Immunoglobulin" evidence="2">
    <location>
        <begin position="36"/>
        <end position="139"/>
    </location>
</feature>
<evidence type="ECO:0000313" key="3">
    <source>
        <dbReference type="EnsemblMetazoa" id="XP_014245110.2"/>
    </source>
</evidence>
<dbReference type="EnsemblMetazoa" id="XM_014389624.2">
    <property type="protein sequence ID" value="XP_014245110.2"/>
    <property type="gene ID" value="LOC106664169"/>
</dbReference>
<dbReference type="FunFam" id="2.60.40.10:FF:000437">
    <property type="entry name" value="Beat-IIIc, isoform A"/>
    <property type="match status" value="1"/>
</dbReference>
<keyword evidence="1" id="KW-0812">Transmembrane</keyword>
<dbReference type="GeneID" id="106664169"/>
<reference evidence="3" key="1">
    <citation type="submission" date="2022-01" db="UniProtKB">
        <authorList>
            <consortium name="EnsemblMetazoa"/>
        </authorList>
    </citation>
    <scope>IDENTIFICATION</scope>
</reference>
<dbReference type="OMA" id="YGCEASA"/>
<organism evidence="3 4">
    <name type="scientific">Cimex lectularius</name>
    <name type="common">Bed bug</name>
    <name type="synonym">Acanthia lectularia</name>
    <dbReference type="NCBI Taxonomy" id="79782"/>
    <lineage>
        <taxon>Eukaryota</taxon>
        <taxon>Metazoa</taxon>
        <taxon>Ecdysozoa</taxon>
        <taxon>Arthropoda</taxon>
        <taxon>Hexapoda</taxon>
        <taxon>Insecta</taxon>
        <taxon>Pterygota</taxon>
        <taxon>Neoptera</taxon>
        <taxon>Paraneoptera</taxon>
        <taxon>Hemiptera</taxon>
        <taxon>Heteroptera</taxon>
        <taxon>Panheteroptera</taxon>
        <taxon>Cimicomorpha</taxon>
        <taxon>Cimicidae</taxon>
        <taxon>Cimex</taxon>
    </lineage>
</organism>
<evidence type="ECO:0000313" key="4">
    <source>
        <dbReference type="Proteomes" id="UP000494040"/>
    </source>
</evidence>
<dbReference type="RefSeq" id="XP_014245110.2">
    <property type="nucleotide sequence ID" value="XM_014389624.2"/>
</dbReference>
<dbReference type="InterPro" id="IPR003599">
    <property type="entry name" value="Ig_sub"/>
</dbReference>
<dbReference type="OrthoDB" id="6343941at2759"/>
<dbReference type="KEGG" id="clec:106664169"/>
<dbReference type="SUPFAM" id="SSF48726">
    <property type="entry name" value="Immunoglobulin"/>
    <property type="match status" value="1"/>
</dbReference>
<dbReference type="AlphaFoldDB" id="A0A8I6RGW2"/>
<dbReference type="InterPro" id="IPR036179">
    <property type="entry name" value="Ig-like_dom_sf"/>
</dbReference>
<dbReference type="SMART" id="SM00409">
    <property type="entry name" value="IG"/>
    <property type="match status" value="1"/>
</dbReference>
<feature type="transmembrane region" description="Helical" evidence="1">
    <location>
        <begin position="12"/>
        <end position="30"/>
    </location>
</feature>
<dbReference type="PANTHER" id="PTHR21261:SF17">
    <property type="entry name" value="BEAT VI"/>
    <property type="match status" value="1"/>
</dbReference>
<dbReference type="InterPro" id="IPR013783">
    <property type="entry name" value="Ig-like_fold"/>
</dbReference>
<sequence>MGHAAPRQTDMKGIIVLVIILVHTHGLLCLRDVMLKIPRAVKAGSTLHIFCYYDLEGVQLYSVKFYQGDQEFYRYVPKEAPPTRVFPLPYVQVDIYESNSTVVTLNNVQKELSGLYKCEVSADAPLFHTVIQSTHLVVVEEPRGAPDIRVEKQKYTLGERIRANCTSKASFPAANLSFFINDIKVANNDLIGLSWYVKSEPAGLESSLLQLHTLAVPMMFPEGRMQLACLAAQYTLYKQMSYLTLYEDTPQLAHVLGASLPHDRPGIKSTASIKREPVVLLSIVVATLLRPR</sequence>
<accession>A0A8I6RGW2</accession>
<keyword evidence="1" id="KW-1133">Transmembrane helix</keyword>
<dbReference type="Gene3D" id="2.60.40.10">
    <property type="entry name" value="Immunoglobulins"/>
    <property type="match status" value="1"/>
</dbReference>
<dbReference type="PANTHER" id="PTHR21261">
    <property type="entry name" value="BEAT PROTEIN"/>
    <property type="match status" value="1"/>
</dbReference>
<keyword evidence="4" id="KW-1185">Reference proteome</keyword>
<evidence type="ECO:0000256" key="1">
    <source>
        <dbReference type="SAM" id="Phobius"/>
    </source>
</evidence>
<protein>
    <recommendedName>
        <fullName evidence="2">Immunoglobulin domain-containing protein</fullName>
    </recommendedName>
</protein>
<evidence type="ECO:0000259" key="2">
    <source>
        <dbReference type="SMART" id="SM00409"/>
    </source>
</evidence>